<protein>
    <recommendedName>
        <fullName evidence="4">Lipoprotein</fullName>
    </recommendedName>
</protein>
<organism evidence="2 3">
    <name type="scientific">Nocardioides nanhaiensis</name>
    <dbReference type="NCBI Taxonomy" id="1476871"/>
    <lineage>
        <taxon>Bacteria</taxon>
        <taxon>Bacillati</taxon>
        <taxon>Actinomycetota</taxon>
        <taxon>Actinomycetes</taxon>
        <taxon>Propionibacteriales</taxon>
        <taxon>Nocardioidaceae</taxon>
        <taxon>Nocardioides</taxon>
    </lineage>
</organism>
<dbReference type="RefSeq" id="WP_345263398.1">
    <property type="nucleotide sequence ID" value="NZ_BAABIM010000001.1"/>
</dbReference>
<sequence length="295" mass="30850">MRRALALGLAAVLLGGCGGGSDEPTRSASTPDAGPTQVRTLVPLPAPPEEPPSGRLHADMRQSSIDAALGQMQVWLDNDRVAGLDPSAVTYRDPRLPRPVGGQRLRPLPADTELGYPLTLPARPVCDSSAAAESGVLLVRSAQGTRRVPVTDPTDVVGRYLAQRCQELAVAEVAQLRWADDAEGTLTLQVRPTGRRPDATLVIDAVAGSHLLGYGDDPAAWEPALVVRGDDPPTTLPLPLTPTRCDGHAFAEGGGATAFRVSYTLDDTPGRILLRMTPAGAASVLDWAAGVCGLE</sequence>
<dbReference type="PROSITE" id="PS51257">
    <property type="entry name" value="PROKAR_LIPOPROTEIN"/>
    <property type="match status" value="1"/>
</dbReference>
<name>A0ABP8VXH3_9ACTN</name>
<proteinExistence type="predicted"/>
<accession>A0ABP8VXH3</accession>
<keyword evidence="3" id="KW-1185">Reference proteome</keyword>
<reference evidence="3" key="1">
    <citation type="journal article" date="2019" name="Int. J. Syst. Evol. Microbiol.">
        <title>The Global Catalogue of Microorganisms (GCM) 10K type strain sequencing project: providing services to taxonomists for standard genome sequencing and annotation.</title>
        <authorList>
            <consortium name="The Broad Institute Genomics Platform"/>
            <consortium name="The Broad Institute Genome Sequencing Center for Infectious Disease"/>
            <person name="Wu L."/>
            <person name="Ma J."/>
        </authorList>
    </citation>
    <scope>NUCLEOTIDE SEQUENCE [LARGE SCALE GENOMIC DNA]</scope>
    <source>
        <strain evidence="3">JCM 18127</strain>
    </source>
</reference>
<dbReference type="Proteomes" id="UP001500621">
    <property type="component" value="Unassembled WGS sequence"/>
</dbReference>
<comment type="caution">
    <text evidence="2">The sequence shown here is derived from an EMBL/GenBank/DDBJ whole genome shotgun (WGS) entry which is preliminary data.</text>
</comment>
<gene>
    <name evidence="2" type="ORF">GCM10023226_10760</name>
</gene>
<evidence type="ECO:0000313" key="2">
    <source>
        <dbReference type="EMBL" id="GAA4675458.1"/>
    </source>
</evidence>
<evidence type="ECO:0000313" key="3">
    <source>
        <dbReference type="Proteomes" id="UP001500621"/>
    </source>
</evidence>
<dbReference type="EMBL" id="BAABIM010000001">
    <property type="protein sequence ID" value="GAA4675458.1"/>
    <property type="molecule type" value="Genomic_DNA"/>
</dbReference>
<evidence type="ECO:0008006" key="4">
    <source>
        <dbReference type="Google" id="ProtNLM"/>
    </source>
</evidence>
<feature type="region of interest" description="Disordered" evidence="1">
    <location>
        <begin position="17"/>
        <end position="38"/>
    </location>
</feature>
<evidence type="ECO:0000256" key="1">
    <source>
        <dbReference type="SAM" id="MobiDB-lite"/>
    </source>
</evidence>